<evidence type="ECO:0000313" key="4">
    <source>
        <dbReference type="Proteomes" id="UP000017836"/>
    </source>
</evidence>
<dbReference type="GO" id="GO:0016788">
    <property type="term" value="F:hydrolase activity, acting on ester bonds"/>
    <property type="evidence" value="ECO:0007669"/>
    <property type="project" value="InterPro"/>
</dbReference>
<keyword evidence="4" id="KW-1185">Reference proteome</keyword>
<dbReference type="Gramene" id="ERN14001">
    <property type="protein sequence ID" value="ERN14001"/>
    <property type="gene ID" value="AMTR_s00021p00182700"/>
</dbReference>
<dbReference type="InterPro" id="IPR050592">
    <property type="entry name" value="GDSL_lipolytic_enzyme"/>
</dbReference>
<dbReference type="OrthoDB" id="1600564at2759"/>
<dbReference type="FunFam" id="3.40.50.1110:FF:000003">
    <property type="entry name" value="GDSL esterase/lipase APG"/>
    <property type="match status" value="1"/>
</dbReference>
<dbReference type="eggNOG" id="ENOG502R619">
    <property type="taxonomic scope" value="Eukaryota"/>
</dbReference>
<dbReference type="PANTHER" id="PTHR45642:SF7">
    <property type="entry name" value="GDSL ESTERASE_LIPASE"/>
    <property type="match status" value="1"/>
</dbReference>
<dbReference type="InterPro" id="IPR036514">
    <property type="entry name" value="SGNH_hydro_sf"/>
</dbReference>
<dbReference type="OMA" id="MKGNFPP"/>
<dbReference type="KEGG" id="atr:18442249"/>
<dbReference type="Gene3D" id="3.40.50.1110">
    <property type="entry name" value="SGNH hydrolase"/>
    <property type="match status" value="1"/>
</dbReference>
<evidence type="ECO:0000313" key="3">
    <source>
        <dbReference type="EMBL" id="ERN14001.1"/>
    </source>
</evidence>
<name>W1Q0M9_AMBTC</name>
<dbReference type="PANTHER" id="PTHR45642">
    <property type="entry name" value="GDSL ESTERASE/LIPASE EXL3"/>
    <property type="match status" value="1"/>
</dbReference>
<dbReference type="Pfam" id="PF00657">
    <property type="entry name" value="Lipase_GDSL"/>
    <property type="match status" value="1"/>
</dbReference>
<evidence type="ECO:0000256" key="2">
    <source>
        <dbReference type="SAM" id="SignalP"/>
    </source>
</evidence>
<dbReference type="Proteomes" id="UP000017836">
    <property type="component" value="Unassembled WGS sequence"/>
</dbReference>
<feature type="signal peptide" evidence="2">
    <location>
        <begin position="1"/>
        <end position="25"/>
    </location>
</feature>
<protein>
    <recommendedName>
        <fullName evidence="5">SGNH hydrolase-type esterase domain-containing protein</fullName>
    </recommendedName>
</protein>
<comment type="similarity">
    <text evidence="1">Belongs to the 'GDSL' lipolytic enzyme family.</text>
</comment>
<dbReference type="AlphaFoldDB" id="W1Q0M9"/>
<keyword evidence="2" id="KW-0732">Signal</keyword>
<dbReference type="HOGENOM" id="CLU_015101_0_1_1"/>
<evidence type="ECO:0008006" key="5">
    <source>
        <dbReference type="Google" id="ProtNLM"/>
    </source>
</evidence>
<proteinExistence type="inferred from homology"/>
<accession>W1Q0M9</accession>
<organism evidence="3 4">
    <name type="scientific">Amborella trichopoda</name>
    <dbReference type="NCBI Taxonomy" id="13333"/>
    <lineage>
        <taxon>Eukaryota</taxon>
        <taxon>Viridiplantae</taxon>
        <taxon>Streptophyta</taxon>
        <taxon>Embryophyta</taxon>
        <taxon>Tracheophyta</taxon>
        <taxon>Spermatophyta</taxon>
        <taxon>Magnoliopsida</taxon>
        <taxon>Amborellales</taxon>
        <taxon>Amborellaceae</taxon>
        <taxon>Amborella</taxon>
    </lineage>
</organism>
<reference evidence="4" key="1">
    <citation type="journal article" date="2013" name="Science">
        <title>The Amborella genome and the evolution of flowering plants.</title>
        <authorList>
            <consortium name="Amborella Genome Project"/>
        </authorList>
    </citation>
    <scope>NUCLEOTIDE SEQUENCE [LARGE SCALE GENOMIC DNA]</scope>
</reference>
<evidence type="ECO:0000256" key="1">
    <source>
        <dbReference type="ARBA" id="ARBA00008668"/>
    </source>
</evidence>
<dbReference type="EMBL" id="KI392560">
    <property type="protein sequence ID" value="ERN14001.1"/>
    <property type="molecule type" value="Genomic_DNA"/>
</dbReference>
<dbReference type="InterPro" id="IPR035669">
    <property type="entry name" value="SGNH_plant_lipase-like"/>
</dbReference>
<feature type="chain" id="PRO_5004807911" description="SGNH hydrolase-type esterase domain-containing protein" evidence="2">
    <location>
        <begin position="26"/>
        <end position="362"/>
    </location>
</feature>
<dbReference type="CDD" id="cd01837">
    <property type="entry name" value="SGNH_plant_lipase_like"/>
    <property type="match status" value="1"/>
</dbReference>
<dbReference type="SUPFAM" id="SSF52266">
    <property type="entry name" value="SGNH hydrolase"/>
    <property type="match status" value="1"/>
</dbReference>
<dbReference type="InterPro" id="IPR001087">
    <property type="entry name" value="GDSL"/>
</dbReference>
<gene>
    <name evidence="3" type="ORF">AMTR_s00021p00182700</name>
</gene>
<sequence>MKITVVHMFLAAAAALQTLLWCTSGLDIREVRALAARHNVSCVLIFGDSTVDPGNNNFLSTDFKGNFVPYGRDFAGHRPTGRLTNGKLPTDFIAEFLGLKSIVPAFLDRGLTMEELVHGVSFASAASGYDDFTANITNVMPFSKQIEYLRHYKAKLAKLLGVKRAQETINNAVFIVSAGTNDFIQDYYIEPQRSKQFTVAQYQDFLANHLLQDINEMYRVGGRRFAVVGVPPLGCLPLVKTLWGEVDCVTNLNEVAVAFNRKINSTLTSFIKMLGPDARAVYFDIYSILLDAVKNPMKYGFTESSKGCCGTGMIEFGQSCKGMGTCKDPSKYVFWDSVHPTERMYHLIASYGVTRDVVKILV</sequence>